<evidence type="ECO:0000313" key="8">
    <source>
        <dbReference type="EMBL" id="GAA4283370.1"/>
    </source>
</evidence>
<comment type="caution">
    <text evidence="8">The sequence shown here is derived from an EMBL/GenBank/DDBJ whole genome shotgun (WGS) entry which is preliminary data.</text>
</comment>
<dbReference type="Proteomes" id="UP001501586">
    <property type="component" value="Unassembled WGS sequence"/>
</dbReference>
<evidence type="ECO:0000256" key="4">
    <source>
        <dbReference type="ARBA" id="ARBA00022692"/>
    </source>
</evidence>
<feature type="transmembrane region" description="Helical" evidence="7">
    <location>
        <begin position="50"/>
        <end position="71"/>
    </location>
</feature>
<accession>A0ABP8EHE2</accession>
<evidence type="ECO:0000313" key="9">
    <source>
        <dbReference type="Proteomes" id="UP001501586"/>
    </source>
</evidence>
<organism evidence="8 9">
    <name type="scientific">Brevibacterium daeguense</name>
    <dbReference type="NCBI Taxonomy" id="909936"/>
    <lineage>
        <taxon>Bacteria</taxon>
        <taxon>Bacillati</taxon>
        <taxon>Actinomycetota</taxon>
        <taxon>Actinomycetes</taxon>
        <taxon>Micrococcales</taxon>
        <taxon>Brevibacteriaceae</taxon>
        <taxon>Brevibacterium</taxon>
    </lineage>
</organism>
<protein>
    <submittedName>
        <fullName evidence="8">Glycosyltransferase family 4 protein</fullName>
    </submittedName>
</protein>
<feature type="transmembrane region" description="Helical" evidence="7">
    <location>
        <begin position="311"/>
        <end position="330"/>
    </location>
</feature>
<keyword evidence="4 7" id="KW-0812">Transmembrane</keyword>
<evidence type="ECO:0000256" key="6">
    <source>
        <dbReference type="ARBA" id="ARBA00023136"/>
    </source>
</evidence>
<evidence type="ECO:0000256" key="1">
    <source>
        <dbReference type="ARBA" id="ARBA00004651"/>
    </source>
</evidence>
<feature type="transmembrane region" description="Helical" evidence="7">
    <location>
        <begin position="236"/>
        <end position="255"/>
    </location>
</feature>
<feature type="transmembrane region" description="Helical" evidence="7">
    <location>
        <begin position="78"/>
        <end position="100"/>
    </location>
</feature>
<feature type="transmembrane region" description="Helical" evidence="7">
    <location>
        <begin position="171"/>
        <end position="196"/>
    </location>
</feature>
<dbReference type="PANTHER" id="PTHR22926">
    <property type="entry name" value="PHOSPHO-N-ACETYLMURAMOYL-PENTAPEPTIDE-TRANSFERASE"/>
    <property type="match status" value="1"/>
</dbReference>
<gene>
    <name evidence="8" type="ORF">GCM10022261_09010</name>
</gene>
<keyword evidence="6 7" id="KW-0472">Membrane</keyword>
<keyword evidence="9" id="KW-1185">Reference proteome</keyword>
<evidence type="ECO:0000256" key="7">
    <source>
        <dbReference type="SAM" id="Phobius"/>
    </source>
</evidence>
<feature type="transmembrane region" description="Helical" evidence="7">
    <location>
        <begin position="208"/>
        <end position="230"/>
    </location>
</feature>
<keyword evidence="3" id="KW-0808">Transferase</keyword>
<dbReference type="RefSeq" id="WP_344717389.1">
    <property type="nucleotide sequence ID" value="NZ_BAABAZ010000004.1"/>
</dbReference>
<reference evidence="9" key="1">
    <citation type="journal article" date="2019" name="Int. J. Syst. Evol. Microbiol.">
        <title>The Global Catalogue of Microorganisms (GCM) 10K type strain sequencing project: providing services to taxonomists for standard genome sequencing and annotation.</title>
        <authorList>
            <consortium name="The Broad Institute Genomics Platform"/>
            <consortium name="The Broad Institute Genome Sequencing Center for Infectious Disease"/>
            <person name="Wu L."/>
            <person name="Ma J."/>
        </authorList>
    </citation>
    <scope>NUCLEOTIDE SEQUENCE [LARGE SCALE GENOMIC DNA]</scope>
    <source>
        <strain evidence="9">JCM 17458</strain>
    </source>
</reference>
<dbReference type="PANTHER" id="PTHR22926:SF3">
    <property type="entry name" value="UNDECAPRENYL-PHOSPHATE ALPHA-N-ACETYLGLUCOSAMINYL 1-PHOSPHATE TRANSFERASE"/>
    <property type="match status" value="1"/>
</dbReference>
<evidence type="ECO:0000256" key="2">
    <source>
        <dbReference type="ARBA" id="ARBA00022475"/>
    </source>
</evidence>
<feature type="transmembrane region" description="Helical" evidence="7">
    <location>
        <begin position="112"/>
        <end position="129"/>
    </location>
</feature>
<keyword evidence="5 7" id="KW-1133">Transmembrane helix</keyword>
<dbReference type="EMBL" id="BAABAZ010000004">
    <property type="protein sequence ID" value="GAA4283370.1"/>
    <property type="molecule type" value="Genomic_DNA"/>
</dbReference>
<feature type="transmembrane region" description="Helical" evidence="7">
    <location>
        <begin position="287"/>
        <end position="305"/>
    </location>
</feature>
<evidence type="ECO:0000256" key="3">
    <source>
        <dbReference type="ARBA" id="ARBA00022679"/>
    </source>
</evidence>
<keyword evidence="2" id="KW-1003">Cell membrane</keyword>
<dbReference type="InterPro" id="IPR000715">
    <property type="entry name" value="Glycosyl_transferase_4"/>
</dbReference>
<feature type="transmembrane region" description="Helical" evidence="7">
    <location>
        <begin position="134"/>
        <end position="151"/>
    </location>
</feature>
<dbReference type="Pfam" id="PF00953">
    <property type="entry name" value="Glycos_transf_4"/>
    <property type="match status" value="1"/>
</dbReference>
<name>A0ABP8EHE2_9MICO</name>
<comment type="subcellular location">
    <subcellularLocation>
        <location evidence="1">Cell membrane</location>
        <topology evidence="1">Multi-pass membrane protein</topology>
    </subcellularLocation>
</comment>
<proteinExistence type="predicted"/>
<evidence type="ECO:0000256" key="5">
    <source>
        <dbReference type="ARBA" id="ARBA00022989"/>
    </source>
</evidence>
<sequence length="345" mass="35778">MSLALLVSAAVACLASFAACRVLIPLLRRFGVIDVPSARSSHLRPVVRGGGLAVGAGVTVGSAVGGTIGLLTGDITMFSAVVVIGLFVLITWCFSVLGFMDDLGSMSAGPRLVFQVLIAVLFAGALGWLHGHGLFAIAAVTLMVVSTVNAVNFMDGLNGLTASWTVVTGYWYAVVALAVDEPAAAVISTALAAAAAGFLPDNIGRARAFLGDVGSYGIGGSVAVLATYLMAQGTDFLLVGAPLLLLFFDVGLTLARRLYARENLFQAHRWHLYQKAQQAGLGHEQVAGVYSGLTLLSCLITAPLLAYPHPVMTSVVLPLLLVVVLIYANLPAMVRARAREASVAS</sequence>